<dbReference type="AlphaFoldDB" id="A0AA35P3Q7"/>
<evidence type="ECO:0000256" key="1">
    <source>
        <dbReference type="SAM" id="MobiDB-lite"/>
    </source>
</evidence>
<proteinExistence type="predicted"/>
<dbReference type="Proteomes" id="UP001178461">
    <property type="component" value="Chromosome 4"/>
</dbReference>
<evidence type="ECO:0000313" key="2">
    <source>
        <dbReference type="EMBL" id="CAI5771820.1"/>
    </source>
</evidence>
<feature type="region of interest" description="Disordered" evidence="1">
    <location>
        <begin position="57"/>
        <end position="119"/>
    </location>
</feature>
<keyword evidence="3" id="KW-1185">Reference proteome</keyword>
<gene>
    <name evidence="2" type="ORF">PODLI_1B005393</name>
</gene>
<evidence type="ECO:0000313" key="3">
    <source>
        <dbReference type="Proteomes" id="UP001178461"/>
    </source>
</evidence>
<accession>A0AA35P3Q7</accession>
<reference evidence="2" key="1">
    <citation type="submission" date="2022-12" db="EMBL/GenBank/DDBJ databases">
        <authorList>
            <person name="Alioto T."/>
            <person name="Alioto T."/>
            <person name="Gomez Garrido J."/>
        </authorList>
    </citation>
    <scope>NUCLEOTIDE SEQUENCE</scope>
</reference>
<protein>
    <submittedName>
        <fullName evidence="2">Uncharacterized protein</fullName>
    </submittedName>
</protein>
<sequence length="137" mass="14708">MCFKCMRRMLPKFRCHLLSGGPVTGFASDFISIRPSICAGDLHPFHCGEYWIKREQGGDPSDLPPSCIPGLPGSLAQGAPNPEVLQGGDNQSHSEHPWPLGVLQGSPPEPGPGLRGPSAVEFYETPLQSLYGECNPP</sequence>
<organism evidence="2 3">
    <name type="scientific">Podarcis lilfordi</name>
    <name type="common">Lilford's wall lizard</name>
    <dbReference type="NCBI Taxonomy" id="74358"/>
    <lineage>
        <taxon>Eukaryota</taxon>
        <taxon>Metazoa</taxon>
        <taxon>Chordata</taxon>
        <taxon>Craniata</taxon>
        <taxon>Vertebrata</taxon>
        <taxon>Euteleostomi</taxon>
        <taxon>Lepidosauria</taxon>
        <taxon>Squamata</taxon>
        <taxon>Bifurcata</taxon>
        <taxon>Unidentata</taxon>
        <taxon>Episquamata</taxon>
        <taxon>Laterata</taxon>
        <taxon>Lacertibaenia</taxon>
        <taxon>Lacertidae</taxon>
        <taxon>Podarcis</taxon>
    </lineage>
</organism>
<name>A0AA35P3Q7_9SAUR</name>
<dbReference type="EMBL" id="OX395129">
    <property type="protein sequence ID" value="CAI5771820.1"/>
    <property type="molecule type" value="Genomic_DNA"/>
</dbReference>